<keyword evidence="2" id="KW-1185">Reference proteome</keyword>
<dbReference type="Proteomes" id="UP001470230">
    <property type="component" value="Unassembled WGS sequence"/>
</dbReference>
<dbReference type="EMBL" id="JAPFFF010000021">
    <property type="protein sequence ID" value="KAK8854281.1"/>
    <property type="molecule type" value="Genomic_DNA"/>
</dbReference>
<protein>
    <recommendedName>
        <fullName evidence="3">PCI domain-containing protein</fullName>
    </recommendedName>
</protein>
<proteinExistence type="predicted"/>
<sequence length="357" mass="41385">MKMSKEQGYMQPDKKPYLDYVKNDILKVKNMDDLKDLGKTMKDAKALEKREIEELFNSKFLQAKNVSQLAALCIVVPTSAVPNQLYSLISKLLPDMKNLNFRIQNGIAYKYVEAAISISEGKNLFANDIFTALFYDSPAIYAGPYLRLLASIKDPKDIFEKNSISYSKEPRIDVLTLYYYSVNLLLLNNYKKSEQFLLRSYKLAKKAKIDDTIPSIVEKLSLASFLNHVPHTVFLSLVKLTHHPERHASSIWDLDNSNYLDQIQDPKNFYNQFRKQIIFEHTRRVIIDFTISTSEMPLQLLIEACNNPDTMEVLALMKSSGEIKFRIKDNIIKFIKFNYQVQIDQEQENIKILLPNE</sequence>
<comment type="caution">
    <text evidence="1">The sequence shown here is derived from an EMBL/GenBank/DDBJ whole genome shotgun (WGS) entry which is preliminary data.</text>
</comment>
<evidence type="ECO:0000313" key="1">
    <source>
        <dbReference type="EMBL" id="KAK8854281.1"/>
    </source>
</evidence>
<name>A0ABR2HYR7_9EUKA</name>
<evidence type="ECO:0008006" key="3">
    <source>
        <dbReference type="Google" id="ProtNLM"/>
    </source>
</evidence>
<reference evidence="1 2" key="1">
    <citation type="submission" date="2024-04" db="EMBL/GenBank/DDBJ databases">
        <title>Tritrichomonas musculus Genome.</title>
        <authorList>
            <person name="Alves-Ferreira E."/>
            <person name="Grigg M."/>
            <person name="Lorenzi H."/>
            <person name="Galac M."/>
        </authorList>
    </citation>
    <scope>NUCLEOTIDE SEQUENCE [LARGE SCALE GENOMIC DNA]</scope>
    <source>
        <strain evidence="1 2">EAF2021</strain>
    </source>
</reference>
<organism evidence="1 2">
    <name type="scientific">Tritrichomonas musculus</name>
    <dbReference type="NCBI Taxonomy" id="1915356"/>
    <lineage>
        <taxon>Eukaryota</taxon>
        <taxon>Metamonada</taxon>
        <taxon>Parabasalia</taxon>
        <taxon>Tritrichomonadida</taxon>
        <taxon>Tritrichomonadidae</taxon>
        <taxon>Tritrichomonas</taxon>
    </lineage>
</organism>
<evidence type="ECO:0000313" key="2">
    <source>
        <dbReference type="Proteomes" id="UP001470230"/>
    </source>
</evidence>
<accession>A0ABR2HYR7</accession>
<gene>
    <name evidence="1" type="ORF">M9Y10_016840</name>
</gene>